<organism evidence="2">
    <name type="scientific">uncultured bacterium</name>
    <name type="common">gcode 4</name>
    <dbReference type="NCBI Taxonomy" id="1234023"/>
    <lineage>
        <taxon>Bacteria</taxon>
        <taxon>environmental samples</taxon>
    </lineage>
</organism>
<dbReference type="AlphaFoldDB" id="K2GW84"/>
<reference evidence="2" key="1">
    <citation type="journal article" date="2012" name="Science">
        <title>Fermentation, hydrogen, and sulfur metabolism in multiple uncultivated bacterial phyla.</title>
        <authorList>
            <person name="Wrighton K.C."/>
            <person name="Thomas B.C."/>
            <person name="Sharon I."/>
            <person name="Miller C.S."/>
            <person name="Castelle C.J."/>
            <person name="VerBerkmoes N.C."/>
            <person name="Wilkins M.J."/>
            <person name="Hettich R.L."/>
            <person name="Lipton M.S."/>
            <person name="Williams K.H."/>
            <person name="Long P.E."/>
            <person name="Banfield J.F."/>
        </authorList>
    </citation>
    <scope>NUCLEOTIDE SEQUENCE [LARGE SCALE GENOMIC DNA]</scope>
</reference>
<evidence type="ECO:0000313" key="2">
    <source>
        <dbReference type="EMBL" id="EKE27590.1"/>
    </source>
</evidence>
<accession>K2GW84</accession>
<evidence type="ECO:0000256" key="1">
    <source>
        <dbReference type="SAM" id="SignalP"/>
    </source>
</evidence>
<feature type="signal peptide" evidence="1">
    <location>
        <begin position="1"/>
        <end position="23"/>
    </location>
</feature>
<gene>
    <name evidence="2" type="ORF">ACD_3C00188G0006</name>
</gene>
<comment type="caution">
    <text evidence="2">The sequence shown here is derived from an EMBL/GenBank/DDBJ whole genome shotgun (WGS) entry which is preliminary data.</text>
</comment>
<dbReference type="EMBL" id="AMFJ01000462">
    <property type="protein sequence ID" value="EKE27590.1"/>
    <property type="molecule type" value="Genomic_DNA"/>
</dbReference>
<keyword evidence="1" id="KW-0732">Signal</keyword>
<proteinExistence type="predicted"/>
<sequence length="741" mass="87972">MSNTKSLVKILAISLLLINQTFAEDPKNELQYIEKKDNSYIFHTTMKAPSVFDTNLFYNEKDSLATGRALRGWFLDIKNIDKAWWKLSIETKISSTNDMWVTELKSIMTNALNFRNPDQIYFIKNWEIIYKNYGAVVILKLNKDLSKIVNQWILGTKEFKLEINWVEVPLVPDDALRSDDAKCYIISSWIHCASSIFPSAENNVRLKIDWFYSNSIYINKETYSFERLIKSEIEDSSWTKYIKFTFDKPKDVLNLNNVDVYVNWSKIPAPDYSLWLNQVSFRYDLMKLTKDDKFIKVVFKNNTDNSYSKPVFLNIENQIWMNIKKTTVSRVWSSELTFECTWDIIWMIGNNYKFKINMNWTDYFLDWVKEAVMENWKEKIDKYWHVVYVQKNKLSLIRRTNTALIFGFDENLLVNGENVFYVKNDNTNRESNKVSFTKWKYENMNHVYSTWTVAPSYDENIEFENWKDIIQKKIDFVNQKDNNVTFWKLSISNLKDYNVYKLSFDIASNATMNPFSQLRLGNIDLQIRNLDDWSMKYRYELTWIWKELVSWDLVWTINELFNVNTSVINMKLTDFRIEKLDTASNWVKIFNSNAFSEINFSYDYDFWNCFDWDKDYCSLNWLKDPALTVNLLFWKNQPNTSESSSNIVPIIAQNNKVNIEIVEMNFRSDKYKSTNIKLKRLYDLIIAKGVTSRQKTSLKNSINSIIKALKDVEDNKSKIAAAKQIKDGVSNINWILRSLKR</sequence>
<protein>
    <submittedName>
        <fullName evidence="2">Uncharacterized protein</fullName>
    </submittedName>
</protein>
<feature type="chain" id="PRO_5017243179" evidence="1">
    <location>
        <begin position="24"/>
        <end position="741"/>
    </location>
</feature>
<name>K2GW84_9BACT</name>